<dbReference type="EMBL" id="AP024488">
    <property type="protein sequence ID" value="BCS97761.1"/>
    <property type="molecule type" value="Genomic_DNA"/>
</dbReference>
<reference evidence="3 4" key="1">
    <citation type="submission" date="2021-02" db="EMBL/GenBank/DDBJ databases">
        <title>Complete genome of Desulfoluna sp. strain ASN36.</title>
        <authorList>
            <person name="Takahashi A."/>
            <person name="Kojima H."/>
            <person name="Fukui M."/>
        </authorList>
    </citation>
    <scope>NUCLEOTIDE SEQUENCE [LARGE SCALE GENOMIC DNA]</scope>
    <source>
        <strain evidence="3 4">ASN36</strain>
    </source>
</reference>
<evidence type="ECO:0000256" key="1">
    <source>
        <dbReference type="SAM" id="SignalP"/>
    </source>
</evidence>
<keyword evidence="1" id="KW-0732">Signal</keyword>
<dbReference type="SUPFAM" id="SSF56219">
    <property type="entry name" value="DNase I-like"/>
    <property type="match status" value="1"/>
</dbReference>
<organism evidence="3 4">
    <name type="scientific">Desulfoluna limicola</name>
    <dbReference type="NCBI Taxonomy" id="2810562"/>
    <lineage>
        <taxon>Bacteria</taxon>
        <taxon>Pseudomonadati</taxon>
        <taxon>Thermodesulfobacteriota</taxon>
        <taxon>Desulfobacteria</taxon>
        <taxon>Desulfobacterales</taxon>
        <taxon>Desulfolunaceae</taxon>
        <taxon>Desulfoluna</taxon>
    </lineage>
</organism>
<feature type="chain" id="PRO_5047122586" evidence="1">
    <location>
        <begin position="23"/>
        <end position="280"/>
    </location>
</feature>
<evidence type="ECO:0000259" key="2">
    <source>
        <dbReference type="Pfam" id="PF03372"/>
    </source>
</evidence>
<dbReference type="Proteomes" id="UP001320148">
    <property type="component" value="Chromosome"/>
</dbReference>
<evidence type="ECO:0000313" key="4">
    <source>
        <dbReference type="Proteomes" id="UP001320148"/>
    </source>
</evidence>
<name>A0ABM7PKX1_9BACT</name>
<gene>
    <name evidence="3" type="ORF">DSLASN_33930</name>
</gene>
<dbReference type="PROSITE" id="PS51257">
    <property type="entry name" value="PROKAR_LIPOPROTEIN"/>
    <property type="match status" value="1"/>
</dbReference>
<feature type="domain" description="Endonuclease/exonuclease/phosphatase" evidence="2">
    <location>
        <begin position="49"/>
        <end position="270"/>
    </location>
</feature>
<evidence type="ECO:0000313" key="3">
    <source>
        <dbReference type="EMBL" id="BCS97761.1"/>
    </source>
</evidence>
<dbReference type="RefSeq" id="WP_236889158.1">
    <property type="nucleotide sequence ID" value="NZ_AP024488.1"/>
</dbReference>
<dbReference type="InterPro" id="IPR036691">
    <property type="entry name" value="Endo/exonu/phosph_ase_sf"/>
</dbReference>
<keyword evidence="4" id="KW-1185">Reference proteome</keyword>
<dbReference type="Pfam" id="PF03372">
    <property type="entry name" value="Exo_endo_phos"/>
    <property type="match status" value="1"/>
</dbReference>
<protein>
    <submittedName>
        <fullName evidence="3">EEP domain-containing protein</fullName>
    </submittedName>
</protein>
<proteinExistence type="predicted"/>
<feature type="signal peptide" evidence="1">
    <location>
        <begin position="1"/>
        <end position="22"/>
    </location>
</feature>
<dbReference type="Gene3D" id="3.60.10.10">
    <property type="entry name" value="Endonuclease/exonuclease/phosphatase"/>
    <property type="match status" value="1"/>
</dbReference>
<accession>A0ABM7PKX1</accession>
<sequence length="280" mass="30122">MKKRIHLILIAFSFQVFFIITACSPVQEAREAFPYPDEAPTLSPTFSVVTWNVAKAGKSSVGEITNFIEALSSDLPSPVIALQEATGEILDTLGRGAHFADSFHWWWSDTHSGVALLAPTAPIDARAIKVNRRELGCTTPKMGLAATYPISGHDAATQRLLVVTLHGLNFEISPTGLSAQMKKIHTLISEFHGPVVVCGDFNTWSAERLAVVTMALPDFKEVPVNGLRPGASQVVSFIGGDAQLPIDRIFYRGLVPAGPATAVPTPLSDHVPVMAQFSLP</sequence>
<dbReference type="InterPro" id="IPR005135">
    <property type="entry name" value="Endo/exonuclease/phosphatase"/>
</dbReference>